<dbReference type="Pfam" id="PF01381">
    <property type="entry name" value="HTH_3"/>
    <property type="match status" value="1"/>
</dbReference>
<dbReference type="CDD" id="cd00093">
    <property type="entry name" value="HTH_XRE"/>
    <property type="match status" value="1"/>
</dbReference>
<reference evidence="5 6" key="1">
    <citation type="submission" date="2017-06" db="EMBL/GenBank/DDBJ databases">
        <title>Genome sequencing of Fusobacterium nucleatum subsp. polymorphum KCOM 1232 (=ChDC F37).</title>
        <authorList>
            <person name="Kook J.-K."/>
            <person name="Park S.-N."/>
            <person name="Lim Y.K."/>
            <person name="Roh H."/>
        </authorList>
    </citation>
    <scope>NUCLEOTIDE SEQUENCE [LARGE SCALE GENOMIC DNA]</scope>
    <source>
        <strain evidence="6">KCOM 1232 ( ChDC F37)</strain>
    </source>
</reference>
<feature type="domain" description="HTH cro/C1-type" evidence="4">
    <location>
        <begin position="9"/>
        <end position="63"/>
    </location>
</feature>
<dbReference type="EMBL" id="NJGI01000001">
    <property type="protein sequence ID" value="PGH22543.1"/>
    <property type="molecule type" value="Genomic_DNA"/>
</dbReference>
<dbReference type="InterPro" id="IPR010982">
    <property type="entry name" value="Lambda_DNA-bd_dom_sf"/>
</dbReference>
<dbReference type="SMART" id="SM00530">
    <property type="entry name" value="HTH_XRE"/>
    <property type="match status" value="1"/>
</dbReference>
<dbReference type="SUPFAM" id="SSF47413">
    <property type="entry name" value="lambda repressor-like DNA-binding domains"/>
    <property type="match status" value="1"/>
</dbReference>
<evidence type="ECO:0000256" key="1">
    <source>
        <dbReference type="ARBA" id="ARBA00023015"/>
    </source>
</evidence>
<dbReference type="PANTHER" id="PTHR40661:SF1">
    <property type="entry name" value="HTH CRO_C1-TYPE DOMAIN-CONTAINING PROTEIN"/>
    <property type="match status" value="1"/>
</dbReference>
<dbReference type="GO" id="GO:0003677">
    <property type="term" value="F:DNA binding"/>
    <property type="evidence" value="ECO:0007669"/>
    <property type="project" value="UniProtKB-KW"/>
</dbReference>
<evidence type="ECO:0000313" key="5">
    <source>
        <dbReference type="EMBL" id="PGH22543.1"/>
    </source>
</evidence>
<dbReference type="Proteomes" id="UP000222862">
    <property type="component" value="Unassembled WGS sequence"/>
</dbReference>
<dbReference type="RefSeq" id="WP_098702602.1">
    <property type="nucleotide sequence ID" value="NZ_NJGI01000001.1"/>
</dbReference>
<dbReference type="PANTHER" id="PTHR40661">
    <property type="match status" value="1"/>
</dbReference>
<protein>
    <recommendedName>
        <fullName evidence="4">HTH cro/C1-type domain-containing protein</fullName>
    </recommendedName>
</protein>
<evidence type="ECO:0000259" key="4">
    <source>
        <dbReference type="PROSITE" id="PS50943"/>
    </source>
</evidence>
<keyword evidence="2" id="KW-0238">DNA-binding</keyword>
<organism evidence="5 6">
    <name type="scientific">Fusobacterium nucleatum subsp. polymorphum</name>
    <name type="common">Fusobacterium polymorphum</name>
    <dbReference type="NCBI Taxonomy" id="76857"/>
    <lineage>
        <taxon>Bacteria</taxon>
        <taxon>Fusobacteriati</taxon>
        <taxon>Fusobacteriota</taxon>
        <taxon>Fusobacteriia</taxon>
        <taxon>Fusobacteriales</taxon>
        <taxon>Fusobacteriaceae</taxon>
        <taxon>Fusobacterium</taxon>
    </lineage>
</organism>
<dbReference type="InterPro" id="IPR001387">
    <property type="entry name" value="Cro/C1-type_HTH"/>
</dbReference>
<keyword evidence="1" id="KW-0805">Transcription regulation</keyword>
<sequence length="120" mass="13770">MKENCADRIKKALDLRNMKPVDLAEKSGIKKSALSQYMSNKISPRQNALYSLAKALDVSPAWLMGFDVPMENEETNYQVKTAARDKKVFDKYSKLDEAKRKIVEALIDSYFDENVEDEED</sequence>
<gene>
    <name evidence="5" type="ORF">RN96_05305</name>
</gene>
<name>A0A2B7YNI4_FUSNP</name>
<accession>A0A2B7YNI4</accession>
<evidence type="ECO:0000256" key="2">
    <source>
        <dbReference type="ARBA" id="ARBA00023125"/>
    </source>
</evidence>
<evidence type="ECO:0000313" key="6">
    <source>
        <dbReference type="Proteomes" id="UP000222862"/>
    </source>
</evidence>
<dbReference type="AlphaFoldDB" id="A0A2B7YNI4"/>
<keyword evidence="3" id="KW-0804">Transcription</keyword>
<dbReference type="PROSITE" id="PS50943">
    <property type="entry name" value="HTH_CROC1"/>
    <property type="match status" value="1"/>
</dbReference>
<evidence type="ECO:0000256" key="3">
    <source>
        <dbReference type="ARBA" id="ARBA00023163"/>
    </source>
</evidence>
<dbReference type="Gene3D" id="1.10.260.40">
    <property type="entry name" value="lambda repressor-like DNA-binding domains"/>
    <property type="match status" value="1"/>
</dbReference>
<comment type="caution">
    <text evidence="5">The sequence shown here is derived from an EMBL/GenBank/DDBJ whole genome shotgun (WGS) entry which is preliminary data.</text>
</comment>
<proteinExistence type="predicted"/>